<dbReference type="PROSITE" id="PS51708">
    <property type="entry name" value="CHAD"/>
    <property type="match status" value="1"/>
</dbReference>
<organism evidence="3 4">
    <name type="scientific">Actinopolyspora mortivallis</name>
    <dbReference type="NCBI Taxonomy" id="33906"/>
    <lineage>
        <taxon>Bacteria</taxon>
        <taxon>Bacillati</taxon>
        <taxon>Actinomycetota</taxon>
        <taxon>Actinomycetes</taxon>
        <taxon>Actinopolysporales</taxon>
        <taxon>Actinopolysporaceae</taxon>
        <taxon>Actinopolyspora</taxon>
    </lineage>
</organism>
<dbReference type="InterPro" id="IPR038186">
    <property type="entry name" value="CHAD_dom_sf"/>
</dbReference>
<protein>
    <submittedName>
        <fullName evidence="3">Metal-chelation protein CHAD</fullName>
    </submittedName>
</protein>
<dbReference type="Proteomes" id="UP000239352">
    <property type="component" value="Unassembled WGS sequence"/>
</dbReference>
<proteinExistence type="predicted"/>
<evidence type="ECO:0000313" key="4">
    <source>
        <dbReference type="Proteomes" id="UP000239352"/>
    </source>
</evidence>
<evidence type="ECO:0000313" key="3">
    <source>
        <dbReference type="EMBL" id="PRW64845.1"/>
    </source>
</evidence>
<accession>A0A2T0H0F9</accession>
<dbReference type="PANTHER" id="PTHR39339">
    <property type="entry name" value="SLR1444 PROTEIN"/>
    <property type="match status" value="1"/>
</dbReference>
<name>A0A2T0H0F9_ACTMO</name>
<reference evidence="3 4" key="1">
    <citation type="submission" date="2018-03" db="EMBL/GenBank/DDBJ databases">
        <title>Actinopolyspora mortivallis from Sahara, screening for active biomolecules.</title>
        <authorList>
            <person name="Selama O."/>
            <person name="Wellington E.M.H."/>
            <person name="Hacene H."/>
        </authorList>
    </citation>
    <scope>NUCLEOTIDE SEQUENCE [LARGE SCALE GENOMIC DNA]</scope>
    <source>
        <strain evidence="3 4">M5A</strain>
    </source>
</reference>
<gene>
    <name evidence="3" type="ORF">CEP50_03240</name>
</gene>
<dbReference type="InterPro" id="IPR007899">
    <property type="entry name" value="CHAD_dom"/>
</dbReference>
<evidence type="ECO:0000259" key="2">
    <source>
        <dbReference type="PROSITE" id="PS51708"/>
    </source>
</evidence>
<dbReference type="AlphaFoldDB" id="A0A2T0H0F9"/>
<feature type="region of interest" description="Disordered" evidence="1">
    <location>
        <begin position="1"/>
        <end position="35"/>
    </location>
</feature>
<dbReference type="PANTHER" id="PTHR39339:SF1">
    <property type="entry name" value="CHAD DOMAIN-CONTAINING PROTEIN"/>
    <property type="match status" value="1"/>
</dbReference>
<comment type="caution">
    <text evidence="3">The sequence shown here is derived from an EMBL/GenBank/DDBJ whole genome shotgun (WGS) entry which is preliminary data.</text>
</comment>
<keyword evidence="4" id="KW-1185">Reference proteome</keyword>
<dbReference type="SMART" id="SM00880">
    <property type="entry name" value="CHAD"/>
    <property type="match status" value="1"/>
</dbReference>
<dbReference type="Pfam" id="PF05235">
    <property type="entry name" value="CHAD"/>
    <property type="match status" value="1"/>
</dbReference>
<dbReference type="InParanoid" id="A0A2T0H0F9"/>
<dbReference type="Gene3D" id="1.40.20.10">
    <property type="entry name" value="CHAD domain"/>
    <property type="match status" value="1"/>
</dbReference>
<dbReference type="STRING" id="1050202.GCA_000384035_00628"/>
<evidence type="ECO:0000256" key="1">
    <source>
        <dbReference type="SAM" id="MobiDB-lite"/>
    </source>
</evidence>
<sequence>MSSPGARNGGPPEWRDAATLLTGSGLPTEPVRASGDQPFAEHVRAALDRWTRLLAAREAGILRGRDPEDLHRARVAVRRMRAVLRTGRDSLDRAWCSGLRAELGWLGRSLGPVRDLDVQLAELDRLVPEQEQARSPALEQLRAALGEHREHARSELLETLRTERYRALLVSLATAVRDGVPATGAAEPGVRVLRRKLGEQLRAVHEKGRDMPAAPEDSRLHGLRIAVKRLRYCAELAVPVLEEEAPRRVAAAAERLQDVLGQHQDAVVTEQWMHRLVEEGTGPGRPRRLDPESVLLAEEVVRRCRLRRERLRARWPERWRELVDTTTAWSEHARRQ</sequence>
<feature type="domain" description="CHAD" evidence="2">
    <location>
        <begin position="36"/>
        <end position="320"/>
    </location>
</feature>
<dbReference type="RefSeq" id="WP_106112412.1">
    <property type="nucleotide sequence ID" value="NZ_PVSR01000002.1"/>
</dbReference>
<dbReference type="EMBL" id="PVSR01000002">
    <property type="protein sequence ID" value="PRW64845.1"/>
    <property type="molecule type" value="Genomic_DNA"/>
</dbReference>